<dbReference type="Pfam" id="PF13518">
    <property type="entry name" value="HTH_28"/>
    <property type="match status" value="1"/>
</dbReference>
<keyword evidence="3" id="KW-1185">Reference proteome</keyword>
<dbReference type="RefSeq" id="WP_144869726.1">
    <property type="nucleotide sequence ID" value="NZ_LR213878.1"/>
</dbReference>
<dbReference type="Proteomes" id="UP000320055">
    <property type="component" value="Unassembled WGS sequence"/>
</dbReference>
<organism evidence="2 3">
    <name type="scientific">Hyella patelloides LEGE 07179</name>
    <dbReference type="NCBI Taxonomy" id="945734"/>
    <lineage>
        <taxon>Bacteria</taxon>
        <taxon>Bacillati</taxon>
        <taxon>Cyanobacteriota</taxon>
        <taxon>Cyanophyceae</taxon>
        <taxon>Pleurocapsales</taxon>
        <taxon>Hyellaceae</taxon>
        <taxon>Hyella</taxon>
    </lineage>
</organism>
<dbReference type="AlphaFoldDB" id="A0A563VKD9"/>
<evidence type="ECO:0000313" key="3">
    <source>
        <dbReference type="Proteomes" id="UP000320055"/>
    </source>
</evidence>
<dbReference type="EMBL" id="CAACVJ010000030">
    <property type="protein sequence ID" value="VEP11909.1"/>
    <property type="molecule type" value="Genomic_DNA"/>
</dbReference>
<dbReference type="InterPro" id="IPR055247">
    <property type="entry name" value="InsJ-like_HTH"/>
</dbReference>
<evidence type="ECO:0000259" key="1">
    <source>
        <dbReference type="Pfam" id="PF13518"/>
    </source>
</evidence>
<accession>A0A563VKD9</accession>
<reference evidence="2 3" key="1">
    <citation type="submission" date="2019-01" db="EMBL/GenBank/DDBJ databases">
        <authorList>
            <person name="Brito A."/>
        </authorList>
    </citation>
    <scope>NUCLEOTIDE SEQUENCE [LARGE SCALE GENOMIC DNA]</scope>
    <source>
        <strain evidence="2">1</strain>
    </source>
</reference>
<evidence type="ECO:0000313" key="2">
    <source>
        <dbReference type="EMBL" id="VEP11909.1"/>
    </source>
</evidence>
<protein>
    <recommendedName>
        <fullName evidence="1">Insertion element IS150 protein InsJ-like helix-turn-helix domain-containing protein</fullName>
    </recommendedName>
</protein>
<name>A0A563VKD9_9CYAN</name>
<sequence length="89" mass="10138">MSGILKIEISESEEQLRKLLKQVHEPLAKERIQVLFWIKTKQAETVNHLATLIGRHRTTGSRWLSQYRSKGLNSLLEIGKSSGRTKAIA</sequence>
<dbReference type="OrthoDB" id="455352at2"/>
<feature type="domain" description="Insertion element IS150 protein InsJ-like helix-turn-helix" evidence="1">
    <location>
        <begin position="30"/>
        <end position="76"/>
    </location>
</feature>
<proteinExistence type="predicted"/>
<gene>
    <name evidence="2" type="ORF">H1P_1250013</name>
</gene>